<name>A0A1H8YNP9_9PSEU</name>
<gene>
    <name evidence="3" type="ORF">SAMN04489732_13216</name>
</gene>
<dbReference type="STRING" id="394193.SAMN04489732_13216"/>
<keyword evidence="3" id="KW-0489">Methyltransferase</keyword>
<dbReference type="PANTHER" id="PTHR44068">
    <property type="entry name" value="ZGC:194242"/>
    <property type="match status" value="1"/>
</dbReference>
<evidence type="ECO:0000256" key="1">
    <source>
        <dbReference type="ARBA" id="ARBA00022679"/>
    </source>
</evidence>
<dbReference type="PANTHER" id="PTHR44068:SF11">
    <property type="entry name" value="GERANYL DIPHOSPHATE 2-C-METHYLTRANSFERASE"/>
    <property type="match status" value="1"/>
</dbReference>
<keyword evidence="1 3" id="KW-0808">Transferase</keyword>
<dbReference type="InterPro" id="IPR029063">
    <property type="entry name" value="SAM-dependent_MTases_sf"/>
</dbReference>
<dbReference type="AlphaFoldDB" id="A0A1H8YNP9"/>
<dbReference type="SUPFAM" id="SSF53335">
    <property type="entry name" value="S-adenosyl-L-methionine-dependent methyltransferases"/>
    <property type="match status" value="1"/>
</dbReference>
<evidence type="ECO:0000313" key="4">
    <source>
        <dbReference type="Proteomes" id="UP000198582"/>
    </source>
</evidence>
<evidence type="ECO:0000259" key="2">
    <source>
        <dbReference type="Pfam" id="PF08241"/>
    </source>
</evidence>
<reference evidence="3 4" key="1">
    <citation type="submission" date="2016-10" db="EMBL/GenBank/DDBJ databases">
        <authorList>
            <person name="de Groot N.N."/>
        </authorList>
    </citation>
    <scope>NUCLEOTIDE SEQUENCE [LARGE SCALE GENOMIC DNA]</scope>
    <source>
        <strain evidence="3 4">DSM 44993</strain>
    </source>
</reference>
<accession>A0A1H8YNP9</accession>
<dbReference type="OrthoDB" id="3636702at2"/>
<protein>
    <submittedName>
        <fullName evidence="3">Methyltransferase domain-containing protein</fullName>
    </submittedName>
</protein>
<dbReference type="Proteomes" id="UP000198582">
    <property type="component" value="Unassembled WGS sequence"/>
</dbReference>
<proteinExistence type="predicted"/>
<keyword evidence="4" id="KW-1185">Reference proteome</keyword>
<dbReference type="InterPro" id="IPR050447">
    <property type="entry name" value="Erg6_SMT_methyltransf"/>
</dbReference>
<sequence>MGNTEVRHHRTKLLPEMEGPVARAYARGRGTAPQLALYRRQAAEITEGLPADAAVLEVAPGPGYFTVEMARLGFAVTGLDVSRTFVGLAQEYARAEGVAAEFRQGDVAAMPFADGSFDFLICQAAFKNFARPVAALDEMHRVLRPGGVAVVQDMSKEATNPQIDAEVESMALGKVAAFTTRQTLGGLRRRAYTPAQFTATVAESAFRTCTVTTEGISLEVRLTRAA</sequence>
<dbReference type="RefSeq" id="WP_091628742.1">
    <property type="nucleotide sequence ID" value="NZ_FOEF01000032.1"/>
</dbReference>
<dbReference type="CDD" id="cd02440">
    <property type="entry name" value="AdoMet_MTases"/>
    <property type="match status" value="1"/>
</dbReference>
<dbReference type="InterPro" id="IPR013216">
    <property type="entry name" value="Methyltransf_11"/>
</dbReference>
<evidence type="ECO:0000313" key="3">
    <source>
        <dbReference type="EMBL" id="SEP53835.1"/>
    </source>
</evidence>
<organism evidence="3 4">
    <name type="scientific">Amycolatopsis saalfeldensis</name>
    <dbReference type="NCBI Taxonomy" id="394193"/>
    <lineage>
        <taxon>Bacteria</taxon>
        <taxon>Bacillati</taxon>
        <taxon>Actinomycetota</taxon>
        <taxon>Actinomycetes</taxon>
        <taxon>Pseudonocardiales</taxon>
        <taxon>Pseudonocardiaceae</taxon>
        <taxon>Amycolatopsis</taxon>
    </lineage>
</organism>
<dbReference type="Pfam" id="PF08241">
    <property type="entry name" value="Methyltransf_11"/>
    <property type="match status" value="1"/>
</dbReference>
<dbReference type="GO" id="GO:0008757">
    <property type="term" value="F:S-adenosylmethionine-dependent methyltransferase activity"/>
    <property type="evidence" value="ECO:0007669"/>
    <property type="project" value="InterPro"/>
</dbReference>
<dbReference type="GO" id="GO:0032259">
    <property type="term" value="P:methylation"/>
    <property type="evidence" value="ECO:0007669"/>
    <property type="project" value="UniProtKB-KW"/>
</dbReference>
<dbReference type="EMBL" id="FOEF01000032">
    <property type="protein sequence ID" value="SEP53835.1"/>
    <property type="molecule type" value="Genomic_DNA"/>
</dbReference>
<dbReference type="Gene3D" id="3.40.50.150">
    <property type="entry name" value="Vaccinia Virus protein VP39"/>
    <property type="match status" value="1"/>
</dbReference>
<feature type="domain" description="Methyltransferase type 11" evidence="2">
    <location>
        <begin position="56"/>
        <end position="150"/>
    </location>
</feature>